<reference evidence="1 2" key="1">
    <citation type="journal article" date="2020" name="Antonie Van Leeuwenhoek">
        <title>Rhodopirellula heiligendammensis sp. nov., Rhodopirellula pilleata sp. nov., and Rhodopirellula solitaria sp. nov. isolated from natural or artificial marine surfaces in Northern Germany and California, USA, and emended description of the genus Rhodopirellula.</title>
        <authorList>
            <person name="Kallscheuer N."/>
            <person name="Wiegand S."/>
            <person name="Jogler M."/>
            <person name="Boedeker C."/>
            <person name="Peeters S.H."/>
            <person name="Rast P."/>
            <person name="Heuer A."/>
            <person name="Jetten M.S.M."/>
            <person name="Rohde M."/>
            <person name="Jogler C."/>
        </authorList>
    </citation>
    <scope>NUCLEOTIDE SEQUENCE [LARGE SCALE GENOMIC DNA]</scope>
    <source>
        <strain evidence="1 2">Poly21</strain>
    </source>
</reference>
<dbReference type="RefSeq" id="WP_146410076.1">
    <property type="nucleotide sequence ID" value="NZ_SJPU01000015.1"/>
</dbReference>
<protein>
    <recommendedName>
        <fullName evidence="3">PepSY domain-containing protein</fullName>
    </recommendedName>
</protein>
<accession>A0A5C6B4K0</accession>
<sequence length="112" mass="12369">MHYAIVLIVLVSIPFAFGCNRDKRSVPAYDLVEGPPSNWAMSPDDAVLAATDYCVHDGIDLSVHSTPRISCDSLDGERFWCILYDGFSRIPGDHFMLMINDETGDVECIAGE</sequence>
<evidence type="ECO:0000313" key="2">
    <source>
        <dbReference type="Proteomes" id="UP000319908"/>
    </source>
</evidence>
<gene>
    <name evidence="1" type="ORF">Poly21_56780</name>
</gene>
<dbReference type="OrthoDB" id="9871168at2"/>
<organism evidence="1 2">
    <name type="scientific">Allorhodopirellula heiligendammensis</name>
    <dbReference type="NCBI Taxonomy" id="2714739"/>
    <lineage>
        <taxon>Bacteria</taxon>
        <taxon>Pseudomonadati</taxon>
        <taxon>Planctomycetota</taxon>
        <taxon>Planctomycetia</taxon>
        <taxon>Pirellulales</taxon>
        <taxon>Pirellulaceae</taxon>
        <taxon>Allorhodopirellula</taxon>
    </lineage>
</organism>
<keyword evidence="2" id="KW-1185">Reference proteome</keyword>
<evidence type="ECO:0000313" key="1">
    <source>
        <dbReference type="EMBL" id="TWU05414.1"/>
    </source>
</evidence>
<dbReference type="Proteomes" id="UP000319908">
    <property type="component" value="Unassembled WGS sequence"/>
</dbReference>
<comment type="caution">
    <text evidence="1">The sequence shown here is derived from an EMBL/GenBank/DDBJ whole genome shotgun (WGS) entry which is preliminary data.</text>
</comment>
<name>A0A5C6B4K0_9BACT</name>
<evidence type="ECO:0008006" key="3">
    <source>
        <dbReference type="Google" id="ProtNLM"/>
    </source>
</evidence>
<dbReference type="EMBL" id="SJPU01000015">
    <property type="protein sequence ID" value="TWU05414.1"/>
    <property type="molecule type" value="Genomic_DNA"/>
</dbReference>
<proteinExistence type="predicted"/>
<dbReference type="AlphaFoldDB" id="A0A5C6B4K0"/>